<dbReference type="Proteomes" id="UP001055879">
    <property type="component" value="Linkage Group LG13"/>
</dbReference>
<reference evidence="1 2" key="2">
    <citation type="journal article" date="2022" name="Mol. Ecol. Resour.">
        <title>The genomes of chicory, endive, great burdock and yacon provide insights into Asteraceae paleo-polyploidization history and plant inulin production.</title>
        <authorList>
            <person name="Fan W."/>
            <person name="Wang S."/>
            <person name="Wang H."/>
            <person name="Wang A."/>
            <person name="Jiang F."/>
            <person name="Liu H."/>
            <person name="Zhao H."/>
            <person name="Xu D."/>
            <person name="Zhang Y."/>
        </authorList>
    </citation>
    <scope>NUCLEOTIDE SEQUENCE [LARGE SCALE GENOMIC DNA]</scope>
    <source>
        <strain evidence="2">cv. Niubang</strain>
    </source>
</reference>
<gene>
    <name evidence="1" type="ORF">L6452_35189</name>
</gene>
<comment type="caution">
    <text evidence="1">The sequence shown here is derived from an EMBL/GenBank/DDBJ whole genome shotgun (WGS) entry which is preliminary data.</text>
</comment>
<proteinExistence type="predicted"/>
<accession>A0ACB8Y5U5</accession>
<protein>
    <submittedName>
        <fullName evidence="1">Uncharacterized protein</fullName>
    </submittedName>
</protein>
<evidence type="ECO:0000313" key="2">
    <source>
        <dbReference type="Proteomes" id="UP001055879"/>
    </source>
</evidence>
<organism evidence="1 2">
    <name type="scientific">Arctium lappa</name>
    <name type="common">Greater burdock</name>
    <name type="synonym">Lappa major</name>
    <dbReference type="NCBI Taxonomy" id="4217"/>
    <lineage>
        <taxon>Eukaryota</taxon>
        <taxon>Viridiplantae</taxon>
        <taxon>Streptophyta</taxon>
        <taxon>Embryophyta</taxon>
        <taxon>Tracheophyta</taxon>
        <taxon>Spermatophyta</taxon>
        <taxon>Magnoliopsida</taxon>
        <taxon>eudicotyledons</taxon>
        <taxon>Gunneridae</taxon>
        <taxon>Pentapetalae</taxon>
        <taxon>asterids</taxon>
        <taxon>campanulids</taxon>
        <taxon>Asterales</taxon>
        <taxon>Asteraceae</taxon>
        <taxon>Carduoideae</taxon>
        <taxon>Cardueae</taxon>
        <taxon>Arctiinae</taxon>
        <taxon>Arctium</taxon>
    </lineage>
</organism>
<name>A0ACB8Y5U5_ARCLA</name>
<reference evidence="2" key="1">
    <citation type="journal article" date="2022" name="Mol. Ecol. Resour.">
        <title>The genomes of chicory, endive, great burdock and yacon provide insights into Asteraceae palaeo-polyploidization history and plant inulin production.</title>
        <authorList>
            <person name="Fan W."/>
            <person name="Wang S."/>
            <person name="Wang H."/>
            <person name="Wang A."/>
            <person name="Jiang F."/>
            <person name="Liu H."/>
            <person name="Zhao H."/>
            <person name="Xu D."/>
            <person name="Zhang Y."/>
        </authorList>
    </citation>
    <scope>NUCLEOTIDE SEQUENCE [LARGE SCALE GENOMIC DNA]</scope>
    <source>
        <strain evidence="2">cv. Niubang</strain>
    </source>
</reference>
<evidence type="ECO:0000313" key="1">
    <source>
        <dbReference type="EMBL" id="KAI3680419.1"/>
    </source>
</evidence>
<sequence>MLARREIALRIKKGLPRRQGSGTSEHNPWSFVKPKGWRLSLRCLSAKYCPLMPSPRSTIAASFSPDGKILASTHGDHTVKIIDWQTGKCLKVLSGHRRTTWLMSTETESIVARLKSSGLFQTKGLIGGKWIDAYDERTIEVNNPASGDVTASVACMGERETKDAISSVYEAFRRMDLQVSPHHY</sequence>
<keyword evidence="2" id="KW-1185">Reference proteome</keyword>
<dbReference type="EMBL" id="CM042059">
    <property type="protein sequence ID" value="KAI3680419.1"/>
    <property type="molecule type" value="Genomic_DNA"/>
</dbReference>